<feature type="non-terminal residue" evidence="2">
    <location>
        <position position="1"/>
    </location>
</feature>
<sequence>SKNGVSALAFITESMNNKEDISSKPPLNKIISRGSPLPSSMESSREKSDSPVVKDHTNVS</sequence>
<proteinExistence type="predicted"/>
<feature type="non-terminal residue" evidence="2">
    <location>
        <position position="60"/>
    </location>
</feature>
<feature type="compositionally biased region" description="Basic and acidic residues" evidence="1">
    <location>
        <begin position="43"/>
        <end position="60"/>
    </location>
</feature>
<protein>
    <submittedName>
        <fullName evidence="2">Uncharacterized protein</fullName>
    </submittedName>
</protein>
<reference evidence="2 3" key="1">
    <citation type="journal article" date="2021" name="Nat. Plants">
        <title>The Taxus genome provides insights into paclitaxel biosynthesis.</title>
        <authorList>
            <person name="Xiong X."/>
            <person name="Gou J."/>
            <person name="Liao Q."/>
            <person name="Li Y."/>
            <person name="Zhou Q."/>
            <person name="Bi G."/>
            <person name="Li C."/>
            <person name="Du R."/>
            <person name="Wang X."/>
            <person name="Sun T."/>
            <person name="Guo L."/>
            <person name="Liang H."/>
            <person name="Lu P."/>
            <person name="Wu Y."/>
            <person name="Zhang Z."/>
            <person name="Ro D.K."/>
            <person name="Shang Y."/>
            <person name="Huang S."/>
            <person name="Yan J."/>
        </authorList>
    </citation>
    <scope>NUCLEOTIDE SEQUENCE [LARGE SCALE GENOMIC DNA]</scope>
    <source>
        <strain evidence="2">Ta-2019</strain>
    </source>
</reference>
<gene>
    <name evidence="2" type="ORF">KI387_029208</name>
</gene>
<dbReference type="Proteomes" id="UP000824469">
    <property type="component" value="Unassembled WGS sequence"/>
</dbReference>
<dbReference type="AlphaFoldDB" id="A0AA38CE35"/>
<accession>A0AA38CE35</accession>
<keyword evidence="3" id="KW-1185">Reference proteome</keyword>
<dbReference type="EMBL" id="JAHRHJ020000010">
    <property type="protein sequence ID" value="KAH9297526.1"/>
    <property type="molecule type" value="Genomic_DNA"/>
</dbReference>
<evidence type="ECO:0000313" key="3">
    <source>
        <dbReference type="Proteomes" id="UP000824469"/>
    </source>
</evidence>
<name>A0AA38CE35_TAXCH</name>
<evidence type="ECO:0000256" key="1">
    <source>
        <dbReference type="SAM" id="MobiDB-lite"/>
    </source>
</evidence>
<evidence type="ECO:0000313" key="2">
    <source>
        <dbReference type="EMBL" id="KAH9297526.1"/>
    </source>
</evidence>
<organism evidence="2 3">
    <name type="scientific">Taxus chinensis</name>
    <name type="common">Chinese yew</name>
    <name type="synonym">Taxus wallichiana var. chinensis</name>
    <dbReference type="NCBI Taxonomy" id="29808"/>
    <lineage>
        <taxon>Eukaryota</taxon>
        <taxon>Viridiplantae</taxon>
        <taxon>Streptophyta</taxon>
        <taxon>Embryophyta</taxon>
        <taxon>Tracheophyta</taxon>
        <taxon>Spermatophyta</taxon>
        <taxon>Pinopsida</taxon>
        <taxon>Pinidae</taxon>
        <taxon>Conifers II</taxon>
        <taxon>Cupressales</taxon>
        <taxon>Taxaceae</taxon>
        <taxon>Taxus</taxon>
    </lineage>
</organism>
<feature type="region of interest" description="Disordered" evidence="1">
    <location>
        <begin position="16"/>
        <end position="60"/>
    </location>
</feature>
<comment type="caution">
    <text evidence="2">The sequence shown here is derived from an EMBL/GenBank/DDBJ whole genome shotgun (WGS) entry which is preliminary data.</text>
</comment>